<dbReference type="EMBL" id="GL376638">
    <property type="status" value="NOT_ANNOTATED_CDS"/>
    <property type="molecule type" value="Genomic_DNA"/>
</dbReference>
<evidence type="ECO:0000256" key="6">
    <source>
        <dbReference type="ARBA" id="ARBA00022692"/>
    </source>
</evidence>
<keyword evidence="4" id="KW-1003">Cell membrane</keyword>
<name>K3WEX9_GLOUD</name>
<evidence type="ECO:0000256" key="9">
    <source>
        <dbReference type="ARBA" id="ARBA00023136"/>
    </source>
</evidence>
<evidence type="ECO:0000256" key="1">
    <source>
        <dbReference type="ARBA" id="ARBA00004651"/>
    </source>
</evidence>
<keyword evidence="12" id="KW-1185">Reference proteome</keyword>
<dbReference type="Proteomes" id="UP000019132">
    <property type="component" value="Unassembled WGS sequence"/>
</dbReference>
<comment type="similarity">
    <text evidence="2">Belongs to the SWEET sugar transporter family.</text>
</comment>
<dbReference type="GO" id="GO:0005886">
    <property type="term" value="C:plasma membrane"/>
    <property type="evidence" value="ECO:0007669"/>
    <property type="project" value="UniProtKB-SubCell"/>
</dbReference>
<proteinExistence type="inferred from homology"/>
<organism evidence="11 12">
    <name type="scientific">Globisporangium ultimum (strain ATCC 200006 / CBS 805.95 / DAOM BR144)</name>
    <name type="common">Pythium ultimum</name>
    <dbReference type="NCBI Taxonomy" id="431595"/>
    <lineage>
        <taxon>Eukaryota</taxon>
        <taxon>Sar</taxon>
        <taxon>Stramenopiles</taxon>
        <taxon>Oomycota</taxon>
        <taxon>Peronosporomycetes</taxon>
        <taxon>Pythiales</taxon>
        <taxon>Pythiaceae</taxon>
        <taxon>Globisporangium</taxon>
    </lineage>
</organism>
<dbReference type="AlphaFoldDB" id="K3WEX9"/>
<keyword evidence="3" id="KW-0813">Transport</keyword>
<evidence type="ECO:0000313" key="12">
    <source>
        <dbReference type="Proteomes" id="UP000019132"/>
    </source>
</evidence>
<reference evidence="11" key="3">
    <citation type="submission" date="2015-02" db="UniProtKB">
        <authorList>
            <consortium name="EnsemblProtists"/>
        </authorList>
    </citation>
    <scope>IDENTIFICATION</scope>
    <source>
        <strain evidence="11">DAOM BR144</strain>
    </source>
</reference>
<dbReference type="Gene3D" id="1.20.1280.290">
    <property type="match status" value="2"/>
</dbReference>
<keyword evidence="6 10" id="KW-0812">Transmembrane</keyword>
<feature type="transmembrane region" description="Helical" evidence="10">
    <location>
        <begin position="40"/>
        <end position="59"/>
    </location>
</feature>
<dbReference type="InParanoid" id="K3WEX9"/>
<evidence type="ECO:0000256" key="7">
    <source>
        <dbReference type="ARBA" id="ARBA00022737"/>
    </source>
</evidence>
<dbReference type="Pfam" id="PF03083">
    <property type="entry name" value="MtN3_slv"/>
    <property type="match status" value="2"/>
</dbReference>
<dbReference type="PANTHER" id="PTHR10791:SF30">
    <property type="entry name" value="SUGAR TRANSPORTER SWEET1"/>
    <property type="match status" value="1"/>
</dbReference>
<keyword evidence="7" id="KW-0677">Repeat</keyword>
<dbReference type="EnsemblProtists" id="PYU1_T003520">
    <property type="protein sequence ID" value="PYU1_T003520"/>
    <property type="gene ID" value="PYU1_G003510"/>
</dbReference>
<comment type="subcellular location">
    <subcellularLocation>
        <location evidence="1">Cell membrane</location>
        <topology evidence="1">Multi-pass membrane protein</topology>
    </subcellularLocation>
</comment>
<dbReference type="OMA" id="HMNAMEM"/>
<feature type="transmembrane region" description="Helical" evidence="10">
    <location>
        <begin position="98"/>
        <end position="119"/>
    </location>
</feature>
<dbReference type="VEuPathDB" id="FungiDB:PYU1_G003510"/>
<feature type="transmembrane region" description="Helical" evidence="10">
    <location>
        <begin position="131"/>
        <end position="155"/>
    </location>
</feature>
<evidence type="ECO:0000256" key="5">
    <source>
        <dbReference type="ARBA" id="ARBA00022597"/>
    </source>
</evidence>
<sequence>MDLSLLVLKVLASLFALAMILSPVPELYRFRKRKHTGEMAIMPLIGLWANSHMWMVYGLVTSDIFPLFVTYAVGNVCSVFYIAVFYRYTKEKAYTLKAIVFGIVVLAAFTTYTILAKAGVTGQSSHSVEQVVGYVTAIGSVAPYVFPLETIAVVLRTKSAASIPVLMCLCGAIGNALWITYGFLVNDMFVFGLGILCGFFALVQVVLYIIYNPNRARGQHGLVEDGVDASKYELPIAILTPKTNTSSRDGNDEISVQIQLESPHYESMRSPMASSF</sequence>
<evidence type="ECO:0000256" key="10">
    <source>
        <dbReference type="SAM" id="Phobius"/>
    </source>
</evidence>
<feature type="transmembrane region" description="Helical" evidence="10">
    <location>
        <begin position="162"/>
        <end position="183"/>
    </location>
</feature>
<evidence type="ECO:0000256" key="3">
    <source>
        <dbReference type="ARBA" id="ARBA00022448"/>
    </source>
</evidence>
<reference evidence="12" key="1">
    <citation type="journal article" date="2010" name="Genome Biol.">
        <title>Genome sequence of the necrotrophic plant pathogen Pythium ultimum reveals original pathogenicity mechanisms and effector repertoire.</title>
        <authorList>
            <person name="Levesque C.A."/>
            <person name="Brouwer H."/>
            <person name="Cano L."/>
            <person name="Hamilton J.P."/>
            <person name="Holt C."/>
            <person name="Huitema E."/>
            <person name="Raffaele S."/>
            <person name="Robideau G.P."/>
            <person name="Thines M."/>
            <person name="Win J."/>
            <person name="Zerillo M.M."/>
            <person name="Beakes G.W."/>
            <person name="Boore J.L."/>
            <person name="Busam D."/>
            <person name="Dumas B."/>
            <person name="Ferriera S."/>
            <person name="Fuerstenberg S.I."/>
            <person name="Gachon C.M."/>
            <person name="Gaulin E."/>
            <person name="Govers F."/>
            <person name="Grenville-Briggs L."/>
            <person name="Horner N."/>
            <person name="Hostetler J."/>
            <person name="Jiang R.H."/>
            <person name="Johnson J."/>
            <person name="Krajaejun T."/>
            <person name="Lin H."/>
            <person name="Meijer H.J."/>
            <person name="Moore B."/>
            <person name="Morris P."/>
            <person name="Phuntmart V."/>
            <person name="Puiu D."/>
            <person name="Shetty J."/>
            <person name="Stajich J.E."/>
            <person name="Tripathy S."/>
            <person name="Wawra S."/>
            <person name="van West P."/>
            <person name="Whitty B.R."/>
            <person name="Coutinho P.M."/>
            <person name="Henrissat B."/>
            <person name="Martin F."/>
            <person name="Thomas P.D."/>
            <person name="Tyler B.M."/>
            <person name="De Vries R.P."/>
            <person name="Kamoun S."/>
            <person name="Yandell M."/>
            <person name="Tisserat N."/>
            <person name="Buell C.R."/>
        </authorList>
    </citation>
    <scope>NUCLEOTIDE SEQUENCE</scope>
    <source>
        <strain evidence="12">DAOM:BR144</strain>
    </source>
</reference>
<evidence type="ECO:0008006" key="13">
    <source>
        <dbReference type="Google" id="ProtNLM"/>
    </source>
</evidence>
<dbReference type="InterPro" id="IPR047664">
    <property type="entry name" value="SWEET"/>
</dbReference>
<keyword evidence="5" id="KW-0762">Sugar transport</keyword>
<keyword evidence="8 10" id="KW-1133">Transmembrane helix</keyword>
<evidence type="ECO:0000256" key="8">
    <source>
        <dbReference type="ARBA" id="ARBA00022989"/>
    </source>
</evidence>
<evidence type="ECO:0000256" key="4">
    <source>
        <dbReference type="ARBA" id="ARBA00022475"/>
    </source>
</evidence>
<feature type="transmembrane region" description="Helical" evidence="10">
    <location>
        <begin position="65"/>
        <end position="86"/>
    </location>
</feature>
<dbReference type="eggNOG" id="KOG1623">
    <property type="taxonomic scope" value="Eukaryota"/>
</dbReference>
<dbReference type="HOGENOM" id="CLU_048643_2_1_1"/>
<feature type="transmembrane region" description="Helical" evidence="10">
    <location>
        <begin position="189"/>
        <end position="211"/>
    </location>
</feature>
<dbReference type="FunFam" id="1.20.1280.290:FF:000007">
    <property type="entry name" value="Bidirectional sugar transporter SWEET7"/>
    <property type="match status" value="2"/>
</dbReference>
<evidence type="ECO:0000313" key="11">
    <source>
        <dbReference type="EnsemblProtists" id="PYU1_T003520"/>
    </source>
</evidence>
<evidence type="ECO:0000256" key="2">
    <source>
        <dbReference type="ARBA" id="ARBA00007809"/>
    </source>
</evidence>
<protein>
    <recommendedName>
        <fullName evidence="13">Bidirectional sugar transporter SWEET</fullName>
    </recommendedName>
</protein>
<dbReference type="InterPro" id="IPR004316">
    <property type="entry name" value="SWEET_rpt"/>
</dbReference>
<reference evidence="12" key="2">
    <citation type="submission" date="2010-04" db="EMBL/GenBank/DDBJ databases">
        <authorList>
            <person name="Buell R."/>
            <person name="Hamilton J."/>
            <person name="Hostetler J."/>
        </authorList>
    </citation>
    <scope>NUCLEOTIDE SEQUENCE [LARGE SCALE GENOMIC DNA]</scope>
    <source>
        <strain evidence="12">DAOM:BR144</strain>
    </source>
</reference>
<accession>K3WEX9</accession>
<dbReference type="PANTHER" id="PTHR10791">
    <property type="entry name" value="RAG1-ACTIVATING PROTEIN 1"/>
    <property type="match status" value="1"/>
</dbReference>
<feature type="transmembrane region" description="Helical" evidence="10">
    <location>
        <begin position="6"/>
        <end position="28"/>
    </location>
</feature>
<keyword evidence="9 10" id="KW-0472">Membrane</keyword>
<dbReference type="GO" id="GO:0051119">
    <property type="term" value="F:sugar transmembrane transporter activity"/>
    <property type="evidence" value="ECO:0007669"/>
    <property type="project" value="InterPro"/>
</dbReference>